<evidence type="ECO:0000259" key="5">
    <source>
        <dbReference type="SMART" id="SM00849"/>
    </source>
</evidence>
<dbReference type="AlphaFoldDB" id="A0A4Q1HGY7"/>
<evidence type="ECO:0000256" key="4">
    <source>
        <dbReference type="ARBA" id="ARBA00022833"/>
    </source>
</evidence>
<dbReference type="Proteomes" id="UP000290849">
    <property type="component" value="Unassembled WGS sequence"/>
</dbReference>
<gene>
    <name evidence="6" type="ORF">C7R54_23320</name>
</gene>
<dbReference type="InterPro" id="IPR051013">
    <property type="entry name" value="MBL_superfamily_lactonases"/>
</dbReference>
<dbReference type="Gene3D" id="3.60.15.10">
    <property type="entry name" value="Ribonuclease Z/Hydroxyacylglutathione hydrolase-like"/>
    <property type="match status" value="1"/>
</dbReference>
<organism evidence="6 7">
    <name type="scientific">Achromobacter aloeverae</name>
    <dbReference type="NCBI Taxonomy" id="1750518"/>
    <lineage>
        <taxon>Bacteria</taxon>
        <taxon>Pseudomonadati</taxon>
        <taxon>Pseudomonadota</taxon>
        <taxon>Betaproteobacteria</taxon>
        <taxon>Burkholderiales</taxon>
        <taxon>Alcaligenaceae</taxon>
        <taxon>Achromobacter</taxon>
    </lineage>
</organism>
<dbReference type="PANTHER" id="PTHR42978">
    <property type="entry name" value="QUORUM-QUENCHING LACTONASE YTNP-RELATED-RELATED"/>
    <property type="match status" value="1"/>
</dbReference>
<protein>
    <submittedName>
        <fullName evidence="6">MBL fold metallo-hydrolase</fullName>
    </submittedName>
</protein>
<dbReference type="EMBL" id="PYAL01000007">
    <property type="protein sequence ID" value="RXN85417.1"/>
    <property type="molecule type" value="Genomic_DNA"/>
</dbReference>
<feature type="domain" description="Metallo-beta-lactamase" evidence="5">
    <location>
        <begin position="33"/>
        <end position="267"/>
    </location>
</feature>
<evidence type="ECO:0000313" key="6">
    <source>
        <dbReference type="EMBL" id="RXN85417.1"/>
    </source>
</evidence>
<dbReference type="SUPFAM" id="SSF56281">
    <property type="entry name" value="Metallo-hydrolase/oxidoreductase"/>
    <property type="match status" value="1"/>
</dbReference>
<evidence type="ECO:0000256" key="2">
    <source>
        <dbReference type="ARBA" id="ARBA00022723"/>
    </source>
</evidence>
<sequence>MRVHHLNCTCTCPLGGRLMDGRTRCVLCRGELACHCLLVETDANGLVLVDTGFGLRDVKSPRSRLSAFFRAMVKPALSEYMTAAHHVSRLGFQIEDVRHIVLTHLDFDHAGGLDDFPGATVHLMEKEWITASGRRSWLDAQRFRPAQWSAPESWRRYGGAGGVGWKGFDGVWPIDGLGDEVALVPLPGHTLGHAGVAVREQAGWKLLAGDAYFFHGEMDLREPYCTPGLRFYQWMMEQDRRSRLENQSRLRDLKRASGTAVQVFCSHDMVELQAHQQGVDRRHR</sequence>
<dbReference type="InterPro" id="IPR036866">
    <property type="entry name" value="RibonucZ/Hydroxyglut_hydro"/>
</dbReference>
<reference evidence="6 7" key="1">
    <citation type="journal article" date="2017" name="Int. J. Syst. Evol. Microbiol.">
        <title>Achromobacter aloeverae sp. nov., isolated from the root of Aloe vera (L.) Burm.f.</title>
        <authorList>
            <person name="Kuncharoen N."/>
            <person name="Muramatsu Y."/>
            <person name="Shibata C."/>
            <person name="Kamakura Y."/>
            <person name="Nakagawa Y."/>
            <person name="Tanasupawat S."/>
        </authorList>
    </citation>
    <scope>NUCLEOTIDE SEQUENCE [LARGE SCALE GENOMIC DNA]</scope>
    <source>
        <strain evidence="6 7">AVA-1</strain>
    </source>
</reference>
<evidence type="ECO:0000256" key="3">
    <source>
        <dbReference type="ARBA" id="ARBA00022801"/>
    </source>
</evidence>
<accession>A0A4Q1HGY7</accession>
<dbReference type="OrthoDB" id="5443440at2"/>
<dbReference type="InterPro" id="IPR001279">
    <property type="entry name" value="Metallo-B-lactamas"/>
</dbReference>
<keyword evidence="3 6" id="KW-0378">Hydrolase</keyword>
<keyword evidence="2" id="KW-0479">Metal-binding</keyword>
<dbReference type="CDD" id="cd07742">
    <property type="entry name" value="metallo-hydrolase-like_MBL-fold"/>
    <property type="match status" value="1"/>
</dbReference>
<comment type="caution">
    <text evidence="6">The sequence shown here is derived from an EMBL/GenBank/DDBJ whole genome shotgun (WGS) entry which is preliminary data.</text>
</comment>
<comment type="similarity">
    <text evidence="1">Belongs to the metallo-beta-lactamase superfamily.</text>
</comment>
<proteinExistence type="inferred from homology"/>
<dbReference type="GO" id="GO:0046872">
    <property type="term" value="F:metal ion binding"/>
    <property type="evidence" value="ECO:0007669"/>
    <property type="project" value="UniProtKB-KW"/>
</dbReference>
<evidence type="ECO:0000256" key="1">
    <source>
        <dbReference type="ARBA" id="ARBA00007749"/>
    </source>
</evidence>
<dbReference type="GO" id="GO:0016787">
    <property type="term" value="F:hydrolase activity"/>
    <property type="evidence" value="ECO:0007669"/>
    <property type="project" value="UniProtKB-KW"/>
</dbReference>
<keyword evidence="4" id="KW-0862">Zinc</keyword>
<dbReference type="SMART" id="SM00849">
    <property type="entry name" value="Lactamase_B"/>
    <property type="match status" value="1"/>
</dbReference>
<evidence type="ECO:0000313" key="7">
    <source>
        <dbReference type="Proteomes" id="UP000290849"/>
    </source>
</evidence>
<dbReference type="Pfam" id="PF00753">
    <property type="entry name" value="Lactamase_B"/>
    <property type="match status" value="1"/>
</dbReference>
<dbReference type="RefSeq" id="WP_129153071.1">
    <property type="nucleotide sequence ID" value="NZ_JBHSDO010000005.1"/>
</dbReference>
<keyword evidence="7" id="KW-1185">Reference proteome</keyword>
<dbReference type="PANTHER" id="PTHR42978:SF3">
    <property type="entry name" value="BLR3078 PROTEIN"/>
    <property type="match status" value="1"/>
</dbReference>
<name>A0A4Q1HGY7_9BURK</name>